<organism evidence="2">
    <name type="scientific">Ostreococcus sp. 'lucimarinus'</name>
    <dbReference type="NCBI Taxonomy" id="242159"/>
    <lineage>
        <taxon>Eukaryota</taxon>
        <taxon>Viridiplantae</taxon>
        <taxon>Chlorophyta</taxon>
        <taxon>Mamiellophyceae</taxon>
        <taxon>Mamiellales</taxon>
        <taxon>Bathycoccaceae</taxon>
        <taxon>Ostreococcus</taxon>
    </lineage>
</organism>
<dbReference type="EMBL" id="HBDX01007485">
    <property type="protein sequence ID" value="CAD8225706.1"/>
    <property type="molecule type" value="Transcribed_RNA"/>
</dbReference>
<dbReference type="PANTHER" id="PTHR14237">
    <property type="entry name" value="MOLYBDOPTERIN COFACTOR SULFURASE MOSC"/>
    <property type="match status" value="1"/>
</dbReference>
<dbReference type="InterPro" id="IPR005302">
    <property type="entry name" value="MoCF_Sase_C"/>
</dbReference>
<feature type="domain" description="MOSC" evidence="1">
    <location>
        <begin position="169"/>
        <end position="335"/>
    </location>
</feature>
<dbReference type="SUPFAM" id="SSF50800">
    <property type="entry name" value="PK beta-barrel domain-like"/>
    <property type="match status" value="1"/>
</dbReference>
<dbReference type="GO" id="GO:0030151">
    <property type="term" value="F:molybdenum ion binding"/>
    <property type="evidence" value="ECO:0007669"/>
    <property type="project" value="InterPro"/>
</dbReference>
<gene>
    <name evidence="2" type="ORF">OLUC0939_LOCUS6446</name>
</gene>
<dbReference type="PROSITE" id="PS51340">
    <property type="entry name" value="MOSC"/>
    <property type="match status" value="1"/>
</dbReference>
<dbReference type="InterPro" id="IPR005303">
    <property type="entry name" value="MOCOS_middle"/>
</dbReference>
<accession>A0A7R9T5B6</accession>
<dbReference type="Pfam" id="PF03473">
    <property type="entry name" value="MOSC"/>
    <property type="match status" value="1"/>
</dbReference>
<evidence type="ECO:0000313" key="2">
    <source>
        <dbReference type="EMBL" id="CAD8225706.1"/>
    </source>
</evidence>
<sequence>MSPKITELCSYPVKSCAGVSLDACALTSTGLAFDRLFCVVNAADGKFISQRSHPRLSLVACAIEPPDAFTDRTVRQFALTCETSSMATKLRVEVDLDDASGTATSATNVECWEWRGKAAKCGDEAGRWFSEFLNQTPDGDGAAYELVRWMGKGGVPSAPQDADDLDVDDDVTRLTSENYGSRRATTTLSDGYPMLLVNAASVRAMHELVREETEKSNAAPVVVDNRRFRGNVVVDDAKAYAEDTWSVIALGAREVQAELCKPCSRCSIPLVDPDVGSPALGAPLARALSRARSGAALRTANRLWRQSPFFGWNLLVPSTQDATVVLRVGDDVRVLETRPAFP</sequence>
<dbReference type="PANTHER" id="PTHR14237:SF19">
    <property type="entry name" value="MITOCHONDRIAL AMIDOXIME REDUCING COMPONENT 1"/>
    <property type="match status" value="1"/>
</dbReference>
<dbReference type="SUPFAM" id="SSF141673">
    <property type="entry name" value="MOSC N-terminal domain-like"/>
    <property type="match status" value="1"/>
</dbReference>
<proteinExistence type="predicted"/>
<dbReference type="AlphaFoldDB" id="A0A7R9T5B6"/>
<dbReference type="InterPro" id="IPR011037">
    <property type="entry name" value="Pyrv_Knase-like_insert_dom_sf"/>
</dbReference>
<evidence type="ECO:0000259" key="1">
    <source>
        <dbReference type="PROSITE" id="PS51340"/>
    </source>
</evidence>
<dbReference type="GO" id="GO:0003824">
    <property type="term" value="F:catalytic activity"/>
    <property type="evidence" value="ECO:0007669"/>
    <property type="project" value="InterPro"/>
</dbReference>
<protein>
    <recommendedName>
        <fullName evidence="1">MOSC domain-containing protein</fullName>
    </recommendedName>
</protein>
<name>A0A7R9T5B6_9CHLO</name>
<dbReference type="GO" id="GO:0030170">
    <property type="term" value="F:pyridoxal phosphate binding"/>
    <property type="evidence" value="ECO:0007669"/>
    <property type="project" value="InterPro"/>
</dbReference>
<dbReference type="Pfam" id="PF03476">
    <property type="entry name" value="MOSC_N"/>
    <property type="match status" value="1"/>
</dbReference>
<reference evidence="2" key="1">
    <citation type="submission" date="2021-01" db="EMBL/GenBank/DDBJ databases">
        <authorList>
            <person name="Corre E."/>
            <person name="Pelletier E."/>
            <person name="Niang G."/>
            <person name="Scheremetjew M."/>
            <person name="Finn R."/>
            <person name="Kale V."/>
            <person name="Holt S."/>
            <person name="Cochrane G."/>
            <person name="Meng A."/>
            <person name="Brown T."/>
            <person name="Cohen L."/>
        </authorList>
    </citation>
    <scope>NUCLEOTIDE SEQUENCE</scope>
    <source>
        <strain evidence="2">Clade-A-BCC118000</strain>
    </source>
</reference>